<dbReference type="PROSITE" id="PS01124">
    <property type="entry name" value="HTH_ARAC_FAMILY_2"/>
    <property type="match status" value="1"/>
</dbReference>
<dbReference type="GO" id="GO:0003700">
    <property type="term" value="F:DNA-binding transcription factor activity"/>
    <property type="evidence" value="ECO:0007669"/>
    <property type="project" value="InterPro"/>
</dbReference>
<protein>
    <recommendedName>
        <fullName evidence="4">HTH araC/xylS-type domain-containing protein</fullName>
    </recommendedName>
</protein>
<evidence type="ECO:0000313" key="5">
    <source>
        <dbReference type="EMBL" id="GAF81773.1"/>
    </source>
</evidence>
<dbReference type="SMART" id="SM00342">
    <property type="entry name" value="HTH_ARAC"/>
    <property type="match status" value="1"/>
</dbReference>
<evidence type="ECO:0000256" key="1">
    <source>
        <dbReference type="ARBA" id="ARBA00023015"/>
    </source>
</evidence>
<dbReference type="SUPFAM" id="SSF46689">
    <property type="entry name" value="Homeodomain-like"/>
    <property type="match status" value="2"/>
</dbReference>
<name>X0SL07_9ZZZZ</name>
<reference evidence="5" key="1">
    <citation type="journal article" date="2014" name="Front. Microbiol.">
        <title>High frequency of phylogenetically diverse reductive dehalogenase-homologous genes in deep subseafloor sedimentary metagenomes.</title>
        <authorList>
            <person name="Kawai M."/>
            <person name="Futagami T."/>
            <person name="Toyoda A."/>
            <person name="Takaki Y."/>
            <person name="Nishi S."/>
            <person name="Hori S."/>
            <person name="Arai W."/>
            <person name="Tsubouchi T."/>
            <person name="Morono Y."/>
            <person name="Uchiyama I."/>
            <person name="Ito T."/>
            <person name="Fujiyama A."/>
            <person name="Inagaki F."/>
            <person name="Takami H."/>
        </authorList>
    </citation>
    <scope>NUCLEOTIDE SEQUENCE</scope>
    <source>
        <strain evidence="5">Expedition CK06-06</strain>
    </source>
</reference>
<feature type="domain" description="HTH araC/xylS-type" evidence="4">
    <location>
        <begin position="175"/>
        <end position="273"/>
    </location>
</feature>
<proteinExistence type="predicted"/>
<organism evidence="5">
    <name type="scientific">marine sediment metagenome</name>
    <dbReference type="NCBI Taxonomy" id="412755"/>
    <lineage>
        <taxon>unclassified sequences</taxon>
        <taxon>metagenomes</taxon>
        <taxon>ecological metagenomes</taxon>
    </lineage>
</organism>
<dbReference type="PANTHER" id="PTHR43280:SF2">
    <property type="entry name" value="HTH-TYPE TRANSCRIPTIONAL REGULATOR EXSA"/>
    <property type="match status" value="1"/>
</dbReference>
<dbReference type="GO" id="GO:0043565">
    <property type="term" value="F:sequence-specific DNA binding"/>
    <property type="evidence" value="ECO:0007669"/>
    <property type="project" value="InterPro"/>
</dbReference>
<dbReference type="AlphaFoldDB" id="X0SL07"/>
<feature type="non-terminal residue" evidence="5">
    <location>
        <position position="1"/>
    </location>
</feature>
<dbReference type="PROSITE" id="PS00041">
    <property type="entry name" value="HTH_ARAC_FAMILY_1"/>
    <property type="match status" value="1"/>
</dbReference>
<sequence length="273" mass="31267">LHGYGLSVGVSRVIQGLRNVAIAYQQAEEALSHRLHLGRRSVIHIDDVHLDDESDIRTHCPNLAEMERRLLSTVCVGASAQIHSILETYFRALLGLATVSPSRAKRKVLAFASSVSRLIEEHAINELSVSDDIILDRVLSALTLEETRNWLETFLHEFCYSIQKRSALRLDLRVERSKDYILQNISERLTLSSVAKEVGMSPNYFATVFRHLIGTTFHEYLVDMRIIRAKQLLSTRSYRVYEVADKVGYRDYRHFGRLFKHRVGLTPGDYANR</sequence>
<gene>
    <name evidence="5" type="ORF">S01H1_14145</name>
</gene>
<evidence type="ECO:0000259" key="4">
    <source>
        <dbReference type="PROSITE" id="PS01124"/>
    </source>
</evidence>
<evidence type="ECO:0000256" key="2">
    <source>
        <dbReference type="ARBA" id="ARBA00023125"/>
    </source>
</evidence>
<dbReference type="PANTHER" id="PTHR43280">
    <property type="entry name" value="ARAC-FAMILY TRANSCRIPTIONAL REGULATOR"/>
    <property type="match status" value="1"/>
</dbReference>
<comment type="caution">
    <text evidence="5">The sequence shown here is derived from an EMBL/GenBank/DDBJ whole genome shotgun (WGS) entry which is preliminary data.</text>
</comment>
<keyword evidence="2" id="KW-0238">DNA-binding</keyword>
<dbReference type="Pfam" id="PF12833">
    <property type="entry name" value="HTH_18"/>
    <property type="match status" value="1"/>
</dbReference>
<dbReference type="EMBL" id="BARS01007340">
    <property type="protein sequence ID" value="GAF81773.1"/>
    <property type="molecule type" value="Genomic_DNA"/>
</dbReference>
<dbReference type="Gene3D" id="1.10.10.60">
    <property type="entry name" value="Homeodomain-like"/>
    <property type="match status" value="2"/>
</dbReference>
<accession>X0SL07</accession>
<keyword evidence="3" id="KW-0804">Transcription</keyword>
<keyword evidence="1" id="KW-0805">Transcription regulation</keyword>
<dbReference type="InterPro" id="IPR009057">
    <property type="entry name" value="Homeodomain-like_sf"/>
</dbReference>
<dbReference type="InterPro" id="IPR018062">
    <property type="entry name" value="HTH_AraC-typ_CS"/>
</dbReference>
<dbReference type="InterPro" id="IPR018060">
    <property type="entry name" value="HTH_AraC"/>
</dbReference>
<evidence type="ECO:0000256" key="3">
    <source>
        <dbReference type="ARBA" id="ARBA00023163"/>
    </source>
</evidence>